<dbReference type="InterPro" id="IPR050249">
    <property type="entry name" value="Pseudomonas-type_ThrB"/>
</dbReference>
<dbReference type="InterPro" id="IPR011009">
    <property type="entry name" value="Kinase-like_dom_sf"/>
</dbReference>
<protein>
    <recommendedName>
        <fullName evidence="2">Protein kinase domain-containing protein</fullName>
    </recommendedName>
</protein>
<feature type="domain" description="Protein kinase" evidence="2">
    <location>
        <begin position="75"/>
        <end position="286"/>
    </location>
</feature>
<reference evidence="3" key="1">
    <citation type="submission" date="2014-11" db="EMBL/GenBank/DDBJ databases">
        <authorList>
            <person name="Otto D Thomas"/>
            <person name="Naeem Raeece"/>
        </authorList>
    </citation>
    <scope>NUCLEOTIDE SEQUENCE</scope>
</reference>
<dbReference type="VEuPathDB" id="CryptoDB:Cvel_18575"/>
<dbReference type="PANTHER" id="PTHR21064">
    <property type="entry name" value="AMINOGLYCOSIDE PHOSPHOTRANSFERASE DOMAIN-CONTAINING PROTEIN-RELATED"/>
    <property type="match status" value="1"/>
</dbReference>
<dbReference type="AlphaFoldDB" id="A0A0G4FSN8"/>
<dbReference type="InterPro" id="IPR000719">
    <property type="entry name" value="Prot_kinase_dom"/>
</dbReference>
<organism evidence="3">
    <name type="scientific">Chromera velia CCMP2878</name>
    <dbReference type="NCBI Taxonomy" id="1169474"/>
    <lineage>
        <taxon>Eukaryota</taxon>
        <taxon>Sar</taxon>
        <taxon>Alveolata</taxon>
        <taxon>Colpodellida</taxon>
        <taxon>Chromeraceae</taxon>
        <taxon>Chromera</taxon>
    </lineage>
</organism>
<dbReference type="Pfam" id="PF01636">
    <property type="entry name" value="APH"/>
    <property type="match status" value="1"/>
</dbReference>
<dbReference type="GO" id="GO:0019202">
    <property type="term" value="F:amino acid kinase activity"/>
    <property type="evidence" value="ECO:0007669"/>
    <property type="project" value="TreeGrafter"/>
</dbReference>
<dbReference type="GO" id="GO:0005524">
    <property type="term" value="F:ATP binding"/>
    <property type="evidence" value="ECO:0007669"/>
    <property type="project" value="InterPro"/>
</dbReference>
<dbReference type="Gene3D" id="3.90.1200.10">
    <property type="match status" value="1"/>
</dbReference>
<accession>A0A0G4FSN8</accession>
<dbReference type="EMBL" id="CDMZ01000604">
    <property type="protein sequence ID" value="CEM17722.1"/>
    <property type="molecule type" value="Genomic_DNA"/>
</dbReference>
<dbReference type="GO" id="GO:0004672">
    <property type="term" value="F:protein kinase activity"/>
    <property type="evidence" value="ECO:0007669"/>
    <property type="project" value="InterPro"/>
</dbReference>
<proteinExistence type="inferred from homology"/>
<sequence>MQRLAIITSLLSAGIDAFSPARFLQPLTPASRSAPSRTRLHPLTALQNAPKTGQHSVEDDLRDEAISLFFQGDDLPVKTTPTSGGVNNVVMYVETNKDKRYILRIYNNGNKSEKVVWEHEILAELNRQQMSFKTPKPLPALGDSKTHKLLSSGAECCVFEIIPGELAKTTSPREVGKATGELCDAMSKMKIDLESPIPPYYEVFDVHHSLNKEGFYREITRPREDLESARELIEFLVEEIRKIEPKLDLWQTMDLPSQIIHGDLHYDNVMVVDDVVSGLLDFEFCE</sequence>
<comment type="similarity">
    <text evidence="1">Belongs to the pseudomonas-type ThrB family.</text>
</comment>
<gene>
    <name evidence="3" type="ORF">Cvel_18575</name>
</gene>
<evidence type="ECO:0000256" key="1">
    <source>
        <dbReference type="ARBA" id="ARBA00038240"/>
    </source>
</evidence>
<dbReference type="Gene3D" id="3.30.200.20">
    <property type="entry name" value="Phosphorylase Kinase, domain 1"/>
    <property type="match status" value="1"/>
</dbReference>
<evidence type="ECO:0000313" key="3">
    <source>
        <dbReference type="EMBL" id="CEM17722.1"/>
    </source>
</evidence>
<dbReference type="PROSITE" id="PS50011">
    <property type="entry name" value="PROTEIN_KINASE_DOM"/>
    <property type="match status" value="1"/>
</dbReference>
<name>A0A0G4FSN8_9ALVE</name>
<evidence type="ECO:0000259" key="2">
    <source>
        <dbReference type="PROSITE" id="PS50011"/>
    </source>
</evidence>
<dbReference type="SUPFAM" id="SSF56112">
    <property type="entry name" value="Protein kinase-like (PK-like)"/>
    <property type="match status" value="1"/>
</dbReference>
<dbReference type="PANTHER" id="PTHR21064:SF6">
    <property type="entry name" value="AMINOGLYCOSIDE PHOSPHOTRANSFERASE DOMAIN-CONTAINING PROTEIN"/>
    <property type="match status" value="1"/>
</dbReference>
<dbReference type="InterPro" id="IPR002575">
    <property type="entry name" value="Aminoglycoside_PTrfase"/>
</dbReference>